<accession>J9GCN2</accession>
<dbReference type="EMBL" id="AMCI01001747">
    <property type="protein sequence ID" value="EJX04624.1"/>
    <property type="molecule type" value="Genomic_DNA"/>
</dbReference>
<dbReference type="InterPro" id="IPR036388">
    <property type="entry name" value="WH-like_DNA-bd_sf"/>
</dbReference>
<dbReference type="Pfam" id="PF21205">
    <property type="entry name" value="Rep3_C"/>
    <property type="match status" value="1"/>
</dbReference>
<organism evidence="2">
    <name type="scientific">gut metagenome</name>
    <dbReference type="NCBI Taxonomy" id="749906"/>
    <lineage>
        <taxon>unclassified sequences</taxon>
        <taxon>metagenomes</taxon>
        <taxon>organismal metagenomes</taxon>
    </lineage>
</organism>
<proteinExistence type="predicted"/>
<dbReference type="GO" id="GO:0006270">
    <property type="term" value="P:DNA replication initiation"/>
    <property type="evidence" value="ECO:0007669"/>
    <property type="project" value="InterPro"/>
</dbReference>
<evidence type="ECO:0000313" key="2">
    <source>
        <dbReference type="EMBL" id="EJX04624.1"/>
    </source>
</evidence>
<comment type="caution">
    <text evidence="2">The sequence shown here is derived from an EMBL/GenBank/DDBJ whole genome shotgun (WGS) entry which is preliminary data.</text>
</comment>
<dbReference type="Pfam" id="PF01051">
    <property type="entry name" value="Rep3_N"/>
    <property type="match status" value="1"/>
</dbReference>
<evidence type="ECO:0000259" key="1">
    <source>
        <dbReference type="Pfam" id="PF01051"/>
    </source>
</evidence>
<name>J9GCN2_9ZZZZ</name>
<protein>
    <submittedName>
        <fullName evidence="2">RepA</fullName>
    </submittedName>
</protein>
<dbReference type="Gene3D" id="1.10.10.10">
    <property type="entry name" value="Winged helix-like DNA-binding domain superfamily/Winged helix DNA-binding domain"/>
    <property type="match status" value="2"/>
</dbReference>
<dbReference type="InterPro" id="IPR036390">
    <property type="entry name" value="WH_DNA-bd_sf"/>
</dbReference>
<dbReference type="SUPFAM" id="SSF46785">
    <property type="entry name" value="Winged helix' DNA-binding domain"/>
    <property type="match status" value="2"/>
</dbReference>
<dbReference type="GO" id="GO:0003887">
    <property type="term" value="F:DNA-directed DNA polymerase activity"/>
    <property type="evidence" value="ECO:0007669"/>
    <property type="project" value="InterPro"/>
</dbReference>
<dbReference type="InterPro" id="IPR000525">
    <property type="entry name" value="Initiator_Rep_WH1"/>
</dbReference>
<feature type="domain" description="Initiator Rep protein WH1" evidence="1">
    <location>
        <begin position="55"/>
        <end position="204"/>
    </location>
</feature>
<reference evidence="2" key="1">
    <citation type="journal article" date="2012" name="PLoS ONE">
        <title>Gene sets for utilization of primary and secondary nutrition supplies in the distal gut of endangered iberian lynx.</title>
        <authorList>
            <person name="Alcaide M."/>
            <person name="Messina E."/>
            <person name="Richter M."/>
            <person name="Bargiela R."/>
            <person name="Peplies J."/>
            <person name="Huws S.A."/>
            <person name="Newbold C.J."/>
            <person name="Golyshin P.N."/>
            <person name="Simon M.A."/>
            <person name="Lopez G."/>
            <person name="Yakimov M.M."/>
            <person name="Ferrer M."/>
        </authorList>
    </citation>
    <scope>NUCLEOTIDE SEQUENCE</scope>
</reference>
<gene>
    <name evidence="2" type="ORF">EVA_07261</name>
</gene>
<sequence>MERTSMENTSTRLLRLPRSASSLSSSAFRNWIHTPQSKTTSPMSENLPNKAVFQSYIWTCAKYDFSPYEKRIIYCLIEFAQQWLEGIKIKDHMHKIEPSDCGVNITMPVASILRGEDDHNYAKAKAAFTSLSKKGVEYEDDKIWFYTAIIEHPKIEKGTGIATFHVYDPIWRAALDFTKGFKKYELITAMKFKSVYAMRFYELMSGQAKPLFVPLEGPDGLRERFCLQGKYERVNDFKRYVIDAAKKELDESSPYSFVAKEEKEGKKVIGWTLFPVFFEDREDPALQEQARMAKVTARLQIENNIYDYLRFSYNFDSKEINRNKKTLIEGQNRIPDFIGFLAELKNGARMAENPKGYVIGAIKKKLKEL</sequence>
<dbReference type="AlphaFoldDB" id="J9GCN2"/>